<name>A8B713_GIAIC</name>
<dbReference type="SUPFAM" id="SSF160240">
    <property type="entry name" value="Cation efflux protein cytoplasmic domain-like"/>
    <property type="match status" value="1"/>
</dbReference>
<dbReference type="InterPro" id="IPR036837">
    <property type="entry name" value="Cation_efflux_CTD_sf"/>
</dbReference>
<dbReference type="InterPro" id="IPR050291">
    <property type="entry name" value="CDF_Transporter"/>
</dbReference>
<keyword evidence="5" id="KW-0472">Membrane</keyword>
<keyword evidence="4" id="KW-1133">Transmembrane helix</keyword>
<dbReference type="SUPFAM" id="SSF161111">
    <property type="entry name" value="Cation efflux protein transmembrane domain-like"/>
    <property type="match status" value="1"/>
</dbReference>
<dbReference type="VEuPathDB" id="GiardiaDB:GL50803_5919"/>
<dbReference type="OMA" id="VESTNCH"/>
<keyword evidence="2" id="KW-0813">Transport</keyword>
<dbReference type="EMBL" id="AACB03000005">
    <property type="protein sequence ID" value="KAE8301808.1"/>
    <property type="molecule type" value="Genomic_DNA"/>
</dbReference>
<evidence type="ECO:0000256" key="2">
    <source>
        <dbReference type="ARBA" id="ARBA00022448"/>
    </source>
</evidence>
<feature type="domain" description="Cation efflux protein transmembrane" evidence="6">
    <location>
        <begin position="212"/>
        <end position="266"/>
    </location>
</feature>
<dbReference type="GeneID" id="5702029"/>
<evidence type="ECO:0000313" key="7">
    <source>
        <dbReference type="EMBL" id="KAE8301808.1"/>
    </source>
</evidence>
<dbReference type="KEGG" id="gla:GL50803_005919"/>
<dbReference type="InterPro" id="IPR027469">
    <property type="entry name" value="Cation_efflux_TMD_sf"/>
</dbReference>
<comment type="caution">
    <text evidence="7">The sequence shown here is derived from an EMBL/GenBank/DDBJ whole genome shotgun (WGS) entry which is preliminary data.</text>
</comment>
<dbReference type="Gene3D" id="1.20.1510.10">
    <property type="entry name" value="Cation efflux protein transmembrane domain"/>
    <property type="match status" value="1"/>
</dbReference>
<dbReference type="GO" id="GO:0016020">
    <property type="term" value="C:membrane"/>
    <property type="evidence" value="ECO:0000318"/>
    <property type="project" value="GO_Central"/>
</dbReference>
<dbReference type="GO" id="GO:0008324">
    <property type="term" value="F:monoatomic cation transmembrane transporter activity"/>
    <property type="evidence" value="ECO:0000318"/>
    <property type="project" value="GO_Central"/>
</dbReference>
<protein>
    <submittedName>
        <fullName evidence="7">Cation efflux family protein</fullName>
    </submittedName>
</protein>
<reference evidence="7 8" key="1">
    <citation type="journal article" date="2007" name="Science">
        <title>Genomic minimalism in the early diverging intestinal parasite Giardia lamblia.</title>
        <authorList>
            <person name="Morrison H.G."/>
            <person name="McArthur A.G."/>
            <person name="Gillin F.D."/>
            <person name="Aley S.B."/>
            <person name="Adam R.D."/>
            <person name="Olsen G.J."/>
            <person name="Best A.A."/>
            <person name="Cande W.Z."/>
            <person name="Chen F."/>
            <person name="Cipriano M.J."/>
            <person name="Davids B.J."/>
            <person name="Dawson S.C."/>
            <person name="Elmendorf H.G."/>
            <person name="Hehl A.B."/>
            <person name="Holder M.E."/>
            <person name="Huse S.M."/>
            <person name="Kim U.U."/>
            <person name="Lasek-Nesselquist E."/>
            <person name="Manning G."/>
            <person name="Nigam A."/>
            <person name="Nixon J.E."/>
            <person name="Palm D."/>
            <person name="Passamaneck N.E."/>
            <person name="Prabhu A."/>
            <person name="Reich C.I."/>
            <person name="Reiner D.S."/>
            <person name="Samuelson J."/>
            <person name="Svard S.G."/>
            <person name="Sogin M.L."/>
        </authorList>
    </citation>
    <scope>NUCLEOTIDE SEQUENCE [LARGE SCALE GENOMIC DNA]</scope>
    <source>
        <strain evidence="7 8">WB C6</strain>
    </source>
</reference>
<accession>A8B713</accession>
<evidence type="ECO:0000256" key="1">
    <source>
        <dbReference type="ARBA" id="ARBA00004141"/>
    </source>
</evidence>
<dbReference type="AlphaFoldDB" id="A8B713"/>
<evidence type="ECO:0000259" key="6">
    <source>
        <dbReference type="Pfam" id="PF01545"/>
    </source>
</evidence>
<dbReference type="STRING" id="184922.A8B713"/>
<dbReference type="Proteomes" id="UP000001548">
    <property type="component" value="Unassembled WGS sequence"/>
</dbReference>
<evidence type="ECO:0000256" key="4">
    <source>
        <dbReference type="ARBA" id="ARBA00022989"/>
    </source>
</evidence>
<evidence type="ECO:0000256" key="5">
    <source>
        <dbReference type="ARBA" id="ARBA00023136"/>
    </source>
</evidence>
<dbReference type="PANTHER" id="PTHR43840:SF13">
    <property type="entry name" value="CATION EFFLUX PROTEIN CYTOPLASMIC DOMAIN-CONTAINING PROTEIN"/>
    <property type="match status" value="1"/>
</dbReference>
<sequence length="525" mass="58106">MAKVMNLRVETGLDNDTLTHHSSAHLEQQDLIVEEPQALQWMTVPPLPGVPSLFAEALRLTEFETLQESLAKASGNSLGIEDLSLVMDGYNSCNCVAGDNGPIEQCPHLQEHNNIAFLRSVKARLEHLEILEKKAAGSKSNPFADDIPILRTTLYERIRTILQKTDCGKDDCHFRQYLLSFCKDLDDMAVPSPAEDLSLLRTCSAGKLCVNLSFGSNILLVILKIIAYSLSLSMSVLASMVDSCLDILSGLVLFICARLARSGAEKTGHQDSLKLQKQSITYPIGKRRYETLGVLSFACIMGTFAATLAYESIQQIIQLAKGVPDNPARFDTLQIVIIGFTIVLKLFLCLFCHFVGREAKILSDACLAYRDDHRNDVLSNSLGFVAAFVGSKFNGHDGTVNLSYIDPVGSLILCIYILINWTLAARTQIRSMIGRSLGVEDQARLVLHAMHFDPSIERINEVLAYQCGKESTVEVTICLPDQMYVCSCHDIVHGLQDHIQRLDFVERCFVHVESTNCHILANAEV</sequence>
<evidence type="ECO:0000256" key="3">
    <source>
        <dbReference type="ARBA" id="ARBA00022692"/>
    </source>
</evidence>
<comment type="subcellular location">
    <subcellularLocation>
        <location evidence="1">Membrane</location>
        <topology evidence="1">Multi-pass membrane protein</topology>
    </subcellularLocation>
</comment>
<keyword evidence="8" id="KW-1185">Reference proteome</keyword>
<dbReference type="HOGENOM" id="CLU_519229_0_0_1"/>
<dbReference type="Gene3D" id="3.30.70.1350">
    <property type="entry name" value="Cation efflux protein, cytoplasmic domain"/>
    <property type="match status" value="1"/>
</dbReference>
<organism evidence="7 8">
    <name type="scientific">Giardia intestinalis (strain ATCC 50803 / WB clone C6)</name>
    <name type="common">Giardia lamblia</name>
    <dbReference type="NCBI Taxonomy" id="184922"/>
    <lineage>
        <taxon>Eukaryota</taxon>
        <taxon>Metamonada</taxon>
        <taxon>Diplomonadida</taxon>
        <taxon>Hexamitidae</taxon>
        <taxon>Giardiinae</taxon>
        <taxon>Giardia</taxon>
    </lineage>
</organism>
<keyword evidence="3" id="KW-0812">Transmembrane</keyword>
<dbReference type="Pfam" id="PF01545">
    <property type="entry name" value="Cation_efflux"/>
    <property type="match status" value="2"/>
</dbReference>
<dbReference type="RefSeq" id="XP_001709111.1">
    <property type="nucleotide sequence ID" value="XM_001709059.1"/>
</dbReference>
<gene>
    <name evidence="7" type="ORF">GL50803_005919</name>
</gene>
<dbReference type="InterPro" id="IPR058533">
    <property type="entry name" value="Cation_efflux_TM"/>
</dbReference>
<evidence type="ECO:0000313" key="8">
    <source>
        <dbReference type="Proteomes" id="UP000001548"/>
    </source>
</evidence>
<feature type="domain" description="Cation efflux protein transmembrane" evidence="6">
    <location>
        <begin position="277"/>
        <end position="432"/>
    </location>
</feature>
<dbReference type="PANTHER" id="PTHR43840">
    <property type="entry name" value="MITOCHONDRIAL METAL TRANSPORTER 1-RELATED"/>
    <property type="match status" value="1"/>
</dbReference>
<proteinExistence type="predicted"/>